<gene>
    <name evidence="1" type="ORF">COY52_10680</name>
</gene>
<reference evidence="2" key="1">
    <citation type="submission" date="2017-09" db="EMBL/GenBank/DDBJ databases">
        <title>Depth-based differentiation of microbial function through sediment-hosted aquifers and enrichment of novel symbionts in the deep terrestrial subsurface.</title>
        <authorList>
            <person name="Probst A.J."/>
            <person name="Ladd B."/>
            <person name="Jarett J.K."/>
            <person name="Geller-Mcgrath D.E."/>
            <person name="Sieber C.M.K."/>
            <person name="Emerson J.B."/>
            <person name="Anantharaman K."/>
            <person name="Thomas B.C."/>
            <person name="Malmstrom R."/>
            <person name="Stieglmeier M."/>
            <person name="Klingl A."/>
            <person name="Woyke T."/>
            <person name="Ryan C.M."/>
            <person name="Banfield J.F."/>
        </authorList>
    </citation>
    <scope>NUCLEOTIDE SEQUENCE [LARGE SCALE GENOMIC DNA]</scope>
</reference>
<evidence type="ECO:0008006" key="3">
    <source>
        <dbReference type="Google" id="ProtNLM"/>
    </source>
</evidence>
<dbReference type="PANTHER" id="PTHR37822">
    <property type="entry name" value="SPORE PHOTOPRODUCT LYASE-RELATED"/>
    <property type="match status" value="1"/>
</dbReference>
<dbReference type="GO" id="GO:0042601">
    <property type="term" value="C:endospore-forming forespore"/>
    <property type="evidence" value="ECO:0007669"/>
    <property type="project" value="TreeGrafter"/>
</dbReference>
<dbReference type="PANTHER" id="PTHR37822:SF2">
    <property type="entry name" value="SPORE PHOTOPRODUCT LYASE"/>
    <property type="match status" value="1"/>
</dbReference>
<dbReference type="Gene3D" id="3.80.30.30">
    <property type="match status" value="1"/>
</dbReference>
<organism evidence="1 2">
    <name type="scientific">Candidatus Desantisbacteria bacterium CG_4_10_14_0_8_um_filter_48_22</name>
    <dbReference type="NCBI Taxonomy" id="1974543"/>
    <lineage>
        <taxon>Bacteria</taxon>
        <taxon>Candidatus Desantisiibacteriota</taxon>
    </lineage>
</organism>
<comment type="caution">
    <text evidence="1">The sequence shown here is derived from an EMBL/GenBank/DDBJ whole genome shotgun (WGS) entry which is preliminary data.</text>
</comment>
<dbReference type="GO" id="GO:0003913">
    <property type="term" value="F:DNA photolyase activity"/>
    <property type="evidence" value="ECO:0007669"/>
    <property type="project" value="TreeGrafter"/>
</dbReference>
<dbReference type="Proteomes" id="UP000229307">
    <property type="component" value="Unassembled WGS sequence"/>
</dbReference>
<protein>
    <recommendedName>
        <fullName evidence="3">Radical SAM protein</fullName>
    </recommendedName>
</protein>
<accession>A0A2M7S5W3</accession>
<name>A0A2M7S5W3_9BACT</name>
<dbReference type="GO" id="GO:0051539">
    <property type="term" value="F:4 iron, 4 sulfur cluster binding"/>
    <property type="evidence" value="ECO:0007669"/>
    <property type="project" value="TreeGrafter"/>
</dbReference>
<dbReference type="GO" id="GO:1904047">
    <property type="term" value="F:S-adenosyl-L-methionine binding"/>
    <property type="evidence" value="ECO:0007669"/>
    <property type="project" value="TreeGrafter"/>
</dbReference>
<dbReference type="Pfam" id="PF20903">
    <property type="entry name" value="SPL"/>
    <property type="match status" value="1"/>
</dbReference>
<dbReference type="InterPro" id="IPR049539">
    <property type="entry name" value="SPL"/>
</dbReference>
<sequence>MYEFDAPAVYAHESVIADARCRVRMEKVISALTHPREPKVFTDENILSLIGQDKFFSGCNRAMGTLEQIPDPVIVFNKFKFSDIAREQLKPLKEKLLKITDAQRALALTGDGAFDWACYNLPEDPDRNDKVCRPCWRIHFQAGCLHKCHYCGFGGVLITMTNAEDYILQLGRLMQAHPWQETFLLEDDADVLCLEPELDCTGPIIEFFGTLKDRYLILHTKSWNTDWMYGLKHNGKTIIVWSIAGPAQSRDIEPKTGLTEQRIEAARKCQDAGYTVRYKFKPIIPVEGWREEASGTIEQVFKKTKPDVISLCCFMWMGIDDLKKKLAKHRMDPVFIKAAEDAREETKNTTSKPFPEWVRAEIYEYYLNEIRKYNREIPVSLSTETWSMWSRIGKKFGFTATNYVCGCGPNSIPNRKILLAHPYTQAKRNGSWIK</sequence>
<proteinExistence type="predicted"/>
<evidence type="ECO:0000313" key="2">
    <source>
        <dbReference type="Proteomes" id="UP000229307"/>
    </source>
</evidence>
<dbReference type="AlphaFoldDB" id="A0A2M7S5W3"/>
<evidence type="ECO:0000313" key="1">
    <source>
        <dbReference type="EMBL" id="PIZ14910.1"/>
    </source>
</evidence>
<dbReference type="EMBL" id="PFMR01000293">
    <property type="protein sequence ID" value="PIZ14910.1"/>
    <property type="molecule type" value="Genomic_DNA"/>
</dbReference>